<dbReference type="InterPro" id="IPR051790">
    <property type="entry name" value="Cytochrome_c-biogenesis_DsbD"/>
</dbReference>
<dbReference type="PANTHER" id="PTHR31272">
    <property type="entry name" value="CYTOCHROME C-TYPE BIOGENESIS PROTEIN HI_1454-RELATED"/>
    <property type="match status" value="1"/>
</dbReference>
<proteinExistence type="inferred from homology"/>
<comment type="caution">
    <text evidence="8">The sequence shown here is derived from an EMBL/GenBank/DDBJ whole genome shotgun (WGS) entry which is preliminary data.</text>
</comment>
<dbReference type="PANTHER" id="PTHR31272:SF4">
    <property type="entry name" value="CYTOCHROME C-TYPE BIOGENESIS PROTEIN HI_1454-RELATED"/>
    <property type="match status" value="1"/>
</dbReference>
<feature type="transmembrane region" description="Helical" evidence="6">
    <location>
        <begin position="6"/>
        <end position="32"/>
    </location>
</feature>
<gene>
    <name evidence="8" type="ORF">JOC73_002654</name>
</gene>
<keyword evidence="5 6" id="KW-0472">Membrane</keyword>
<keyword evidence="9" id="KW-1185">Reference proteome</keyword>
<feature type="transmembrane region" description="Helical" evidence="6">
    <location>
        <begin position="204"/>
        <end position="227"/>
    </location>
</feature>
<dbReference type="Pfam" id="PF02683">
    <property type="entry name" value="DsbD_TM"/>
    <property type="match status" value="1"/>
</dbReference>
<dbReference type="Proteomes" id="UP001314796">
    <property type="component" value="Unassembled WGS sequence"/>
</dbReference>
<evidence type="ECO:0000256" key="5">
    <source>
        <dbReference type="ARBA" id="ARBA00023136"/>
    </source>
</evidence>
<feature type="domain" description="Cytochrome C biogenesis protein transmembrane" evidence="7">
    <location>
        <begin position="8"/>
        <end position="215"/>
    </location>
</feature>
<feature type="transmembrane region" description="Helical" evidence="6">
    <location>
        <begin position="53"/>
        <end position="77"/>
    </location>
</feature>
<protein>
    <submittedName>
        <fullName evidence="8">Cytochrome c-type biogenesis protein</fullName>
    </submittedName>
</protein>
<evidence type="ECO:0000256" key="2">
    <source>
        <dbReference type="ARBA" id="ARBA00006143"/>
    </source>
</evidence>
<reference evidence="8 9" key="1">
    <citation type="submission" date="2021-01" db="EMBL/GenBank/DDBJ databases">
        <title>Genomic Encyclopedia of Type Strains, Phase IV (KMG-IV): sequencing the most valuable type-strain genomes for metagenomic binning, comparative biology and taxonomic classification.</title>
        <authorList>
            <person name="Goeker M."/>
        </authorList>
    </citation>
    <scope>NUCLEOTIDE SEQUENCE [LARGE SCALE GENOMIC DNA]</scope>
    <source>
        <strain evidence="8 9">DSM 25890</strain>
    </source>
</reference>
<dbReference type="RefSeq" id="WP_204403945.1">
    <property type="nucleotide sequence ID" value="NZ_JAFBEE010000023.1"/>
</dbReference>
<comment type="subcellular location">
    <subcellularLocation>
        <location evidence="1">Membrane</location>
        <topology evidence="1">Multi-pass membrane protein</topology>
    </subcellularLocation>
</comment>
<name>A0ABS2NT14_9FIRM</name>
<accession>A0ABS2NT14</accession>
<comment type="similarity">
    <text evidence="2">Belongs to the DsbD family.</text>
</comment>
<dbReference type="InterPro" id="IPR003834">
    <property type="entry name" value="Cyt_c_assmbl_TM_dom"/>
</dbReference>
<organism evidence="8 9">
    <name type="scientific">Alkaliphilus hydrothermalis</name>
    <dbReference type="NCBI Taxonomy" id="1482730"/>
    <lineage>
        <taxon>Bacteria</taxon>
        <taxon>Bacillati</taxon>
        <taxon>Bacillota</taxon>
        <taxon>Clostridia</taxon>
        <taxon>Peptostreptococcales</taxon>
        <taxon>Natronincolaceae</taxon>
        <taxon>Alkaliphilus</taxon>
    </lineage>
</organism>
<feature type="transmembrane region" description="Helical" evidence="6">
    <location>
        <begin position="83"/>
        <end position="105"/>
    </location>
</feature>
<evidence type="ECO:0000256" key="1">
    <source>
        <dbReference type="ARBA" id="ARBA00004141"/>
    </source>
</evidence>
<keyword evidence="3 6" id="KW-0812">Transmembrane</keyword>
<keyword evidence="4 6" id="KW-1133">Transmembrane helix</keyword>
<evidence type="ECO:0000256" key="3">
    <source>
        <dbReference type="ARBA" id="ARBA00022692"/>
    </source>
</evidence>
<evidence type="ECO:0000256" key="6">
    <source>
        <dbReference type="SAM" id="Phobius"/>
    </source>
</evidence>
<dbReference type="EMBL" id="JAFBEE010000023">
    <property type="protein sequence ID" value="MBM7616078.1"/>
    <property type="molecule type" value="Genomic_DNA"/>
</dbReference>
<sequence length="234" mass="26402">MRDLSFYVIFLGGMVSFLSPCVLSLVPAYIGFLTNDFEVEKNRNRIFVLKRSLWFAAGFSIIFIIMGASIGYVGSFFLRYRLYLMRISGIFIFLFGLKIFGVLDFSMLNRQWQMNYPKVINNGGDALLMGMAFATGWTPCVGPVLASVLLYVGSSTSLSGGIFLLFTYSLGLAIPFLVTALAINQFQKALVKYHKILPLLSKMAGIIMIIMGITIFFNKLIIFNNYFNFFNFKL</sequence>
<evidence type="ECO:0000313" key="8">
    <source>
        <dbReference type="EMBL" id="MBM7616078.1"/>
    </source>
</evidence>
<evidence type="ECO:0000259" key="7">
    <source>
        <dbReference type="Pfam" id="PF02683"/>
    </source>
</evidence>
<feature type="transmembrane region" description="Helical" evidence="6">
    <location>
        <begin position="126"/>
        <end position="152"/>
    </location>
</feature>
<evidence type="ECO:0000313" key="9">
    <source>
        <dbReference type="Proteomes" id="UP001314796"/>
    </source>
</evidence>
<evidence type="ECO:0000256" key="4">
    <source>
        <dbReference type="ARBA" id="ARBA00022989"/>
    </source>
</evidence>
<feature type="transmembrane region" description="Helical" evidence="6">
    <location>
        <begin position="158"/>
        <end position="183"/>
    </location>
</feature>